<gene>
    <name evidence="2" type="ORF">FANTH_10742</name>
</gene>
<feature type="compositionally biased region" description="Acidic residues" evidence="1">
    <location>
        <begin position="218"/>
        <end position="265"/>
    </location>
</feature>
<sequence length="966" mass="108132">MDYSSILSKPKSFFGKQKVWMAHGEDLALFNTHRSNIQNLLRHSCIPESSHNLWIGLYQIGASKDDAKTFVVVSCSNRRIRKLTRDLLSSCPMFQPGGALDRFKVISKATLPETSCEPRQAMQDEEELECEVGLRKGDKGKNTVKDEYKTIRISPSITGDSYLCRQVQARQVSGNGEVRFQTATAGPLINLDGRTYQLTVAHVVNFQEKDTHDATESTTDDWDDWDDENDDDTDRSCSVDEDVASWDISADDDGTPASDVSDDEVPGSLSSNSFLEVATQENESGTPITEETSTVKEPTDESFHPRLSERPVLEEFLIDHATSYLGFAPGPENCQISMELDYLLIPIRADLQTGVCETEPRQVIIATASLGYMEGVVFPSSSLLRPPGSKDFQTLYCIKSGNALPTGTSGSAVFDKRTGLLAGYIVLGLPEKNIWYMVPILDILNDLEVRFRQKGKCQTRLDVDAAMRLGDQRAFSNTTPPKLLEASQVSQGGSLMLMNGKYDRPMVLESSKMTKLGILDKSKMVISKGFQRQKPACLNHWKSQFGHDANAPERGVLLLAEFRKLETAFLQEKALMLPDPVKAFGESEIKSEALKVGSHNRRDGLHPTARMLNIFEPLNKGKAVSKRDLSESLQLKNLSPISPDNTTNTLNCLYLKNPDTAAIMALLKSTSRFPMKGLQEIFYNSITTQPCPIIDLNQDTWLESPCFIIVISLPYLVISNHDKSHTESVATGTALRSRFSFSFLNTQDQSYGTQQETPASHTDKEYPYMASWSTIVTGISDRYWTAVCLDDDFFDNEERTADGDSEDSILVSRGSEQNTVDTKRPMSPRAYTLQALATQLDRICAYHKQAQLRFATDLRICEEKWNGLTDEHLLTDEQLHTLSILDVLELTIRLNSKLIERVDDFLSKDIHRSPEDELGHSLWEGVDQEPGASDSLQRIRDLLSMIRDTESRLKILRAAMKVWSIL</sequence>
<accession>A0A8H4Z0C2</accession>
<name>A0A8H4Z0C2_9HYPO</name>
<evidence type="ECO:0000313" key="2">
    <source>
        <dbReference type="EMBL" id="KAF5237551.1"/>
    </source>
</evidence>
<organism evidence="2 3">
    <name type="scientific">Fusarium anthophilum</name>
    <dbReference type="NCBI Taxonomy" id="48485"/>
    <lineage>
        <taxon>Eukaryota</taxon>
        <taxon>Fungi</taxon>
        <taxon>Dikarya</taxon>
        <taxon>Ascomycota</taxon>
        <taxon>Pezizomycotina</taxon>
        <taxon>Sordariomycetes</taxon>
        <taxon>Hypocreomycetidae</taxon>
        <taxon>Hypocreales</taxon>
        <taxon>Nectriaceae</taxon>
        <taxon>Fusarium</taxon>
        <taxon>Fusarium fujikuroi species complex</taxon>
    </lineage>
</organism>
<feature type="region of interest" description="Disordered" evidence="1">
    <location>
        <begin position="210"/>
        <end position="308"/>
    </location>
</feature>
<evidence type="ECO:0000313" key="3">
    <source>
        <dbReference type="Proteomes" id="UP000573603"/>
    </source>
</evidence>
<keyword evidence="3" id="KW-1185">Reference proteome</keyword>
<dbReference type="Proteomes" id="UP000573603">
    <property type="component" value="Unassembled WGS sequence"/>
</dbReference>
<reference evidence="2 3" key="1">
    <citation type="journal article" date="2020" name="BMC Genomics">
        <title>Correction to: Identification and distribution of gene clusters required for synthesis of sphingolipid metabolism inhibitors in diverse species of the filamentous fungus Fusarium.</title>
        <authorList>
            <person name="Kim H.S."/>
            <person name="Lohmar J.M."/>
            <person name="Busman M."/>
            <person name="Brown D.W."/>
            <person name="Naumann T.A."/>
            <person name="Divon H.H."/>
            <person name="Lysoe E."/>
            <person name="Uhlig S."/>
            <person name="Proctor R.H."/>
        </authorList>
    </citation>
    <scope>NUCLEOTIDE SEQUENCE [LARGE SCALE GENOMIC DNA]</scope>
    <source>
        <strain evidence="2 3">NRRL 25214</strain>
    </source>
</reference>
<dbReference type="AlphaFoldDB" id="A0A8H4Z0C2"/>
<proteinExistence type="predicted"/>
<dbReference type="EMBL" id="JABEVY010000303">
    <property type="protein sequence ID" value="KAF5237551.1"/>
    <property type="molecule type" value="Genomic_DNA"/>
</dbReference>
<evidence type="ECO:0000256" key="1">
    <source>
        <dbReference type="SAM" id="MobiDB-lite"/>
    </source>
</evidence>
<comment type="caution">
    <text evidence="2">The sequence shown here is derived from an EMBL/GenBank/DDBJ whole genome shotgun (WGS) entry which is preliminary data.</text>
</comment>
<feature type="compositionally biased region" description="Polar residues" evidence="1">
    <location>
        <begin position="268"/>
        <end position="292"/>
    </location>
</feature>
<protein>
    <submittedName>
        <fullName evidence="2">Uncharacterized protein</fullName>
    </submittedName>
</protein>
<feature type="compositionally biased region" description="Basic and acidic residues" evidence="1">
    <location>
        <begin position="293"/>
        <end position="308"/>
    </location>
</feature>